<reference evidence="6" key="1">
    <citation type="journal article" date="2015" name="Nature">
        <title>Complex archaea that bridge the gap between prokaryotes and eukaryotes.</title>
        <authorList>
            <person name="Spang A."/>
            <person name="Saw J.H."/>
            <person name="Jorgensen S.L."/>
            <person name="Zaremba-Niedzwiedzka K."/>
            <person name="Martijn J."/>
            <person name="Lind A.E."/>
            <person name="van Eijk R."/>
            <person name="Schleper C."/>
            <person name="Guy L."/>
            <person name="Ettema T.J."/>
        </authorList>
    </citation>
    <scope>NUCLEOTIDE SEQUENCE</scope>
</reference>
<evidence type="ECO:0000256" key="3">
    <source>
        <dbReference type="ARBA" id="ARBA00023004"/>
    </source>
</evidence>
<keyword evidence="1" id="KW-0949">S-adenosyl-L-methionine</keyword>
<dbReference type="Pfam" id="PF23545">
    <property type="entry name" value="Zn_ribbon_HMPTM"/>
    <property type="match status" value="1"/>
</dbReference>
<dbReference type="GO" id="GO:0046872">
    <property type="term" value="F:metal ion binding"/>
    <property type="evidence" value="ECO:0007669"/>
    <property type="project" value="UniProtKB-KW"/>
</dbReference>
<name>A0A0F9TYI5_9ZZZZ</name>
<dbReference type="Pfam" id="PF04055">
    <property type="entry name" value="Radical_SAM"/>
    <property type="match status" value="1"/>
</dbReference>
<dbReference type="GO" id="GO:0051536">
    <property type="term" value="F:iron-sulfur cluster binding"/>
    <property type="evidence" value="ECO:0007669"/>
    <property type="project" value="UniProtKB-KW"/>
</dbReference>
<dbReference type="SUPFAM" id="SSF102114">
    <property type="entry name" value="Radical SAM enzymes"/>
    <property type="match status" value="1"/>
</dbReference>
<feature type="domain" description="Radical SAM core" evidence="5">
    <location>
        <begin position="111"/>
        <end position="334"/>
    </location>
</feature>
<evidence type="ECO:0000256" key="1">
    <source>
        <dbReference type="ARBA" id="ARBA00022691"/>
    </source>
</evidence>
<evidence type="ECO:0000259" key="5">
    <source>
        <dbReference type="PROSITE" id="PS51918"/>
    </source>
</evidence>
<dbReference type="PROSITE" id="PS51918">
    <property type="entry name" value="RADICAL_SAM"/>
    <property type="match status" value="1"/>
</dbReference>
<proteinExistence type="predicted"/>
<keyword evidence="2" id="KW-0479">Metal-binding</keyword>
<keyword evidence="3" id="KW-0408">Iron</keyword>
<accession>A0A0F9TYI5</accession>
<dbReference type="PANTHER" id="PTHR43306:SF1">
    <property type="entry name" value="7,8-DIHYDRO-6-HYDROXYMETHYLPTERIN DIMETHYLTRANSFERASE"/>
    <property type="match status" value="1"/>
</dbReference>
<keyword evidence="4" id="KW-0411">Iron-sulfur</keyword>
<sequence>MTQTNSQSDRENMEVIRTTTSLCPECMEHVPAEIVVDPKTNWVMMHKTCKDHGEFKDKLSINPEEYKWQQRFTTDIGSTVNNSTKPETVSSGIKKIDKGCPYDCGLCSKHKSAPNICLIDITNRCNLTCPICFANASAAGYVVEPTFDQIVQIMEHFRSMKPIPAVLLQLSGGEPTMRDDLPEIIRKGKELGFTELMVTTNGVRFAKSPELIRKCKDAGMNAIYLQFDATDAPEVWKKIRGVNLWPLKQKVIENCRKVGFFGIVLVPTIAKGINDNQIGNILDYARDNSDIISGIIFQPVSLTGRISFEELMDLRYTTSDLKKAINEHTGGAIEQFYPIATSAKMTQLLAWFDEMPTFSMTSHNDCGFCTIIIINDKNEFEAIENYFDITGIMKWSNKVWDMIQKREIPKPTNLLKGIDLTGFGKIFSKIGDIVDDMTSLGYRQIMKAYYFAGVARYIKHPE</sequence>
<dbReference type="CDD" id="cd01335">
    <property type="entry name" value="Radical_SAM"/>
    <property type="match status" value="1"/>
</dbReference>
<protein>
    <recommendedName>
        <fullName evidence="5">Radical SAM core domain-containing protein</fullName>
    </recommendedName>
</protein>
<evidence type="ECO:0000256" key="4">
    <source>
        <dbReference type="ARBA" id="ARBA00023014"/>
    </source>
</evidence>
<dbReference type="GO" id="GO:0003824">
    <property type="term" value="F:catalytic activity"/>
    <property type="evidence" value="ECO:0007669"/>
    <property type="project" value="InterPro"/>
</dbReference>
<dbReference type="SFLD" id="SFLDG01067">
    <property type="entry name" value="SPASM/twitch_domain_containing"/>
    <property type="match status" value="1"/>
</dbReference>
<comment type="caution">
    <text evidence="6">The sequence shown here is derived from an EMBL/GenBank/DDBJ whole genome shotgun (WGS) entry which is preliminary data.</text>
</comment>
<dbReference type="PANTHER" id="PTHR43306">
    <property type="entry name" value="7,8-DIHYDRO-6-HYDROXYMETHYLPTERIN DIMETHYLTRANSFERASE"/>
    <property type="match status" value="1"/>
</dbReference>
<dbReference type="EMBL" id="LAZR01001329">
    <property type="protein sequence ID" value="KKN46458.1"/>
    <property type="molecule type" value="Genomic_DNA"/>
</dbReference>
<dbReference type="InterPro" id="IPR056488">
    <property type="entry name" value="Zn_ribbon_HMPTM"/>
</dbReference>
<gene>
    <name evidence="6" type="ORF">LCGC14_0672620</name>
</gene>
<evidence type="ECO:0000313" key="6">
    <source>
        <dbReference type="EMBL" id="KKN46458.1"/>
    </source>
</evidence>
<evidence type="ECO:0000256" key="2">
    <source>
        <dbReference type="ARBA" id="ARBA00022723"/>
    </source>
</evidence>
<dbReference type="SFLD" id="SFLDS00029">
    <property type="entry name" value="Radical_SAM"/>
    <property type="match status" value="1"/>
</dbReference>
<dbReference type="AlphaFoldDB" id="A0A0F9TYI5"/>
<dbReference type="InterPro" id="IPR013785">
    <property type="entry name" value="Aldolase_TIM"/>
</dbReference>
<dbReference type="InterPro" id="IPR007197">
    <property type="entry name" value="rSAM"/>
</dbReference>
<dbReference type="InterPro" id="IPR034474">
    <property type="entry name" value="Methyltransferase_Class_D"/>
</dbReference>
<dbReference type="InterPro" id="IPR058240">
    <property type="entry name" value="rSAM_sf"/>
</dbReference>
<feature type="non-terminal residue" evidence="6">
    <location>
        <position position="462"/>
    </location>
</feature>
<organism evidence="6">
    <name type="scientific">marine sediment metagenome</name>
    <dbReference type="NCBI Taxonomy" id="412755"/>
    <lineage>
        <taxon>unclassified sequences</taxon>
        <taxon>metagenomes</taxon>
        <taxon>ecological metagenomes</taxon>
    </lineage>
</organism>
<dbReference type="Gene3D" id="3.20.20.70">
    <property type="entry name" value="Aldolase class I"/>
    <property type="match status" value="1"/>
</dbReference>